<dbReference type="GO" id="GO:0003677">
    <property type="term" value="F:DNA binding"/>
    <property type="evidence" value="ECO:0007669"/>
    <property type="project" value="UniProtKB-KW"/>
</dbReference>
<organism evidence="5 6">
    <name type="scientific">Lutibacter agarilyticus</name>
    <dbReference type="NCBI Taxonomy" id="1109740"/>
    <lineage>
        <taxon>Bacteria</taxon>
        <taxon>Pseudomonadati</taxon>
        <taxon>Bacteroidota</taxon>
        <taxon>Flavobacteriia</taxon>
        <taxon>Flavobacteriales</taxon>
        <taxon>Flavobacteriaceae</taxon>
        <taxon>Lutibacter</taxon>
    </lineage>
</organism>
<dbReference type="InterPro" id="IPR002104">
    <property type="entry name" value="Integrase_catalytic"/>
</dbReference>
<dbReference type="RefSeq" id="WP_089382400.1">
    <property type="nucleotide sequence ID" value="NZ_FZNT01000008.1"/>
</dbReference>
<dbReference type="PANTHER" id="PTHR30349">
    <property type="entry name" value="PHAGE INTEGRASE-RELATED"/>
    <property type="match status" value="1"/>
</dbReference>
<dbReference type="GO" id="GO:0006310">
    <property type="term" value="P:DNA recombination"/>
    <property type="evidence" value="ECO:0007669"/>
    <property type="project" value="UniProtKB-KW"/>
</dbReference>
<dbReference type="GO" id="GO:0015074">
    <property type="term" value="P:DNA integration"/>
    <property type="evidence" value="ECO:0007669"/>
    <property type="project" value="InterPro"/>
</dbReference>
<dbReference type="AlphaFoldDB" id="A0A238YBY5"/>
<dbReference type="InterPro" id="IPR010998">
    <property type="entry name" value="Integrase_recombinase_N"/>
</dbReference>
<dbReference type="Pfam" id="PF00589">
    <property type="entry name" value="Phage_integrase"/>
    <property type="match status" value="1"/>
</dbReference>
<dbReference type="Gene3D" id="1.10.150.130">
    <property type="match status" value="1"/>
</dbReference>
<dbReference type="Proteomes" id="UP000198384">
    <property type="component" value="Unassembled WGS sequence"/>
</dbReference>
<keyword evidence="3" id="KW-0233">DNA recombination</keyword>
<dbReference type="OrthoDB" id="1098628at2"/>
<comment type="similarity">
    <text evidence="1">Belongs to the 'phage' integrase family.</text>
</comment>
<feature type="domain" description="Tyr recombinase" evidence="4">
    <location>
        <begin position="218"/>
        <end position="392"/>
    </location>
</feature>
<evidence type="ECO:0000313" key="5">
    <source>
        <dbReference type="EMBL" id="SNR68482.1"/>
    </source>
</evidence>
<accession>A0A238YBY5</accession>
<evidence type="ECO:0000256" key="2">
    <source>
        <dbReference type="ARBA" id="ARBA00023125"/>
    </source>
</evidence>
<dbReference type="InterPro" id="IPR025269">
    <property type="entry name" value="SAM-like_dom"/>
</dbReference>
<dbReference type="SUPFAM" id="SSF56349">
    <property type="entry name" value="DNA breaking-rejoining enzymes"/>
    <property type="match status" value="1"/>
</dbReference>
<keyword evidence="2" id="KW-0238">DNA-binding</keyword>
<dbReference type="InterPro" id="IPR035386">
    <property type="entry name" value="Arm-DNA-bind_5"/>
</dbReference>
<evidence type="ECO:0000313" key="6">
    <source>
        <dbReference type="Proteomes" id="UP000198384"/>
    </source>
</evidence>
<keyword evidence="6" id="KW-1185">Reference proteome</keyword>
<dbReference type="EMBL" id="FZNT01000008">
    <property type="protein sequence ID" value="SNR68482.1"/>
    <property type="molecule type" value="Genomic_DNA"/>
</dbReference>
<gene>
    <name evidence="5" type="ORF">SAMN06265371_108206</name>
</gene>
<evidence type="ECO:0000259" key="4">
    <source>
        <dbReference type="PROSITE" id="PS51898"/>
    </source>
</evidence>
<protein>
    <submittedName>
        <fullName evidence="5">Site-specific recombinase XerD</fullName>
    </submittedName>
</protein>
<dbReference type="Pfam" id="PF17293">
    <property type="entry name" value="Arm-DNA-bind_5"/>
    <property type="match status" value="1"/>
</dbReference>
<dbReference type="InterPro" id="IPR013762">
    <property type="entry name" value="Integrase-like_cat_sf"/>
</dbReference>
<evidence type="ECO:0000256" key="1">
    <source>
        <dbReference type="ARBA" id="ARBA00008857"/>
    </source>
</evidence>
<dbReference type="CDD" id="cd01185">
    <property type="entry name" value="INTN1_C_like"/>
    <property type="match status" value="1"/>
</dbReference>
<proteinExistence type="inferred from homology"/>
<dbReference type="InterPro" id="IPR050090">
    <property type="entry name" value="Tyrosine_recombinase_XerCD"/>
</dbReference>
<dbReference type="Pfam" id="PF13102">
    <property type="entry name" value="Phage_int_SAM_5"/>
    <property type="match status" value="1"/>
</dbReference>
<dbReference type="Gene3D" id="1.10.443.10">
    <property type="entry name" value="Intergrase catalytic core"/>
    <property type="match status" value="1"/>
</dbReference>
<name>A0A238YBY5_9FLAO</name>
<sequence>MKINIRFLLYISKTNRKGVCPIRCRITYNKNRKEFSTGLFINPEYWDSKQQIAEPPNKENTLINQQLSLIENKIRQAFLLLQVKENNFTIDDIYTLYKGKKIAKEHNVLEVFESYLDMLKKLIGIDIKEATWNKFHYVRNNVKSFIKWKHKTNDFPLKKLTLQFLIDFEYYLKVEKSQKQITINKSIQRFRKPIKVALSKGYLDRDPFMLYKTKSVKTEIVFLSVNELKKLEKHQFYQPRLQQVKDWFVFSCYTGLAYNEIKNFKKQHIVKGFDDELWIEMKREKTQRNISVPLLPKARELIDKYEDDNSDNIFNICSNQRYNSYLKEVASILGITKRLTTHTARKTFASTVLLYNDVPMEIVSQLLGHSSITITEDSYGKVVQKKVSEQMKRLNNIK</sequence>
<evidence type="ECO:0000256" key="3">
    <source>
        <dbReference type="ARBA" id="ARBA00023172"/>
    </source>
</evidence>
<dbReference type="PANTHER" id="PTHR30349:SF64">
    <property type="entry name" value="PROPHAGE INTEGRASE INTD-RELATED"/>
    <property type="match status" value="1"/>
</dbReference>
<dbReference type="InterPro" id="IPR011010">
    <property type="entry name" value="DNA_brk_join_enz"/>
</dbReference>
<dbReference type="PROSITE" id="PS51898">
    <property type="entry name" value="TYR_RECOMBINASE"/>
    <property type="match status" value="1"/>
</dbReference>
<reference evidence="5 6" key="1">
    <citation type="submission" date="2017-06" db="EMBL/GenBank/DDBJ databases">
        <authorList>
            <person name="Kim H.J."/>
            <person name="Triplett B.A."/>
        </authorList>
    </citation>
    <scope>NUCLEOTIDE SEQUENCE [LARGE SCALE GENOMIC DNA]</scope>
    <source>
        <strain evidence="5 6">DSM 29150</strain>
    </source>
</reference>